<evidence type="ECO:0000313" key="1">
    <source>
        <dbReference type="EMBL" id="KAF5743235.1"/>
    </source>
</evidence>
<gene>
    <name evidence="1" type="ORF">HS088_TW09G01300</name>
</gene>
<sequence length="145" mass="15635">MASRYRSLARPSMAFLKSTITKPSVQPKRTASLLSPPSPFTFSRPVPQLGALQSLLPLHSAVSSARLTSCLGIDSNSRSLSQGLPCTGFCCECGVGEGHDGINASNFGSMGVISHVKLDNLDDYRLKRLQLFSFRDTNGNNFLNV</sequence>
<dbReference type="InterPro" id="IPR043459">
    <property type="entry name" value="NFD6/NOXY2-like"/>
</dbReference>
<evidence type="ECO:0000313" key="2">
    <source>
        <dbReference type="Proteomes" id="UP000593562"/>
    </source>
</evidence>
<keyword evidence="2" id="KW-1185">Reference proteome</keyword>
<dbReference type="EMBL" id="JAAARO010000009">
    <property type="protein sequence ID" value="KAF5743235.1"/>
    <property type="molecule type" value="Genomic_DNA"/>
</dbReference>
<dbReference type="InParanoid" id="A0A7J7DA34"/>
<reference evidence="1 2" key="1">
    <citation type="journal article" date="2020" name="Nat. Commun.">
        <title>Genome of Tripterygium wilfordii and identification of cytochrome P450 involved in triptolide biosynthesis.</title>
        <authorList>
            <person name="Tu L."/>
            <person name="Su P."/>
            <person name="Zhang Z."/>
            <person name="Gao L."/>
            <person name="Wang J."/>
            <person name="Hu T."/>
            <person name="Zhou J."/>
            <person name="Zhang Y."/>
            <person name="Zhao Y."/>
            <person name="Liu Y."/>
            <person name="Song Y."/>
            <person name="Tong Y."/>
            <person name="Lu Y."/>
            <person name="Yang J."/>
            <person name="Xu C."/>
            <person name="Jia M."/>
            <person name="Peters R.J."/>
            <person name="Huang L."/>
            <person name="Gao W."/>
        </authorList>
    </citation>
    <scope>NUCLEOTIDE SEQUENCE [LARGE SCALE GENOMIC DNA]</scope>
    <source>
        <strain evidence="2">cv. XIE 37</strain>
        <tissue evidence="1">Leaf</tissue>
    </source>
</reference>
<comment type="caution">
    <text evidence="1">The sequence shown here is derived from an EMBL/GenBank/DDBJ whole genome shotgun (WGS) entry which is preliminary data.</text>
</comment>
<name>A0A7J7DA34_TRIWF</name>
<protein>
    <submittedName>
        <fullName evidence="1">Uncharacterized protein</fullName>
    </submittedName>
</protein>
<proteinExistence type="predicted"/>
<organism evidence="1 2">
    <name type="scientific">Tripterygium wilfordii</name>
    <name type="common">Thunder God vine</name>
    <dbReference type="NCBI Taxonomy" id="458696"/>
    <lineage>
        <taxon>Eukaryota</taxon>
        <taxon>Viridiplantae</taxon>
        <taxon>Streptophyta</taxon>
        <taxon>Embryophyta</taxon>
        <taxon>Tracheophyta</taxon>
        <taxon>Spermatophyta</taxon>
        <taxon>Magnoliopsida</taxon>
        <taxon>eudicotyledons</taxon>
        <taxon>Gunneridae</taxon>
        <taxon>Pentapetalae</taxon>
        <taxon>rosids</taxon>
        <taxon>fabids</taxon>
        <taxon>Celastrales</taxon>
        <taxon>Celastraceae</taxon>
        <taxon>Tripterygium</taxon>
    </lineage>
</organism>
<dbReference type="AlphaFoldDB" id="A0A7J7DA34"/>
<dbReference type="Proteomes" id="UP000593562">
    <property type="component" value="Unassembled WGS sequence"/>
</dbReference>
<dbReference type="PANTHER" id="PTHR33156:SF39">
    <property type="entry name" value="PROTEIN NONRESPONDING TO OXYLIPINS 2, MITOCHONDRIAL"/>
    <property type="match status" value="1"/>
</dbReference>
<dbReference type="FunCoup" id="A0A7J7DA34">
    <property type="interactions" value="538"/>
</dbReference>
<accession>A0A7J7DA34</accession>
<dbReference type="PANTHER" id="PTHR33156">
    <property type="entry name" value="OS02G0230000 PROTEIN"/>
    <property type="match status" value="1"/>
</dbReference>